<evidence type="ECO:0000259" key="8">
    <source>
        <dbReference type="Pfam" id="PF18425"/>
    </source>
</evidence>
<feature type="active site" description="Charge relay system" evidence="5 6">
    <location>
        <position position="131"/>
    </location>
</feature>
<dbReference type="Gene3D" id="3.30.70.2980">
    <property type="match status" value="1"/>
</dbReference>
<dbReference type="Pfam" id="PF00082">
    <property type="entry name" value="Peptidase_S8"/>
    <property type="match status" value="2"/>
</dbReference>
<dbReference type="AlphaFoldDB" id="A0A1C7IJ18"/>
<dbReference type="InterPro" id="IPR000209">
    <property type="entry name" value="Peptidase_S8/S53_dom"/>
</dbReference>
<evidence type="ECO:0000313" key="9">
    <source>
        <dbReference type="EMBL" id="ANU78379.1"/>
    </source>
</evidence>
<evidence type="ECO:0000256" key="1">
    <source>
        <dbReference type="ARBA" id="ARBA00011073"/>
    </source>
</evidence>
<dbReference type="PANTHER" id="PTHR43806">
    <property type="entry name" value="PEPTIDASE S8"/>
    <property type="match status" value="1"/>
</dbReference>
<feature type="active site" description="Charge relay system" evidence="5 6">
    <location>
        <position position="515"/>
    </location>
</feature>
<dbReference type="STRING" id="1796616.A4V09_23080"/>
<evidence type="ECO:0000256" key="2">
    <source>
        <dbReference type="ARBA" id="ARBA00022670"/>
    </source>
</evidence>
<dbReference type="Proteomes" id="UP000092574">
    <property type="component" value="Chromosome"/>
</dbReference>
<evidence type="ECO:0000256" key="6">
    <source>
        <dbReference type="PROSITE-ProRule" id="PRU01240"/>
    </source>
</evidence>
<organism evidence="9 10">
    <name type="scientific">Blautia pseudococcoides</name>
    <dbReference type="NCBI Taxonomy" id="1796616"/>
    <lineage>
        <taxon>Bacteria</taxon>
        <taxon>Bacillati</taxon>
        <taxon>Bacillota</taxon>
        <taxon>Clostridia</taxon>
        <taxon>Lachnospirales</taxon>
        <taxon>Lachnospiraceae</taxon>
        <taxon>Blautia</taxon>
    </lineage>
</organism>
<dbReference type="PIRSF" id="PIRSF037894">
    <property type="entry name" value="Subtilisin_rel_CspABC"/>
    <property type="match status" value="1"/>
</dbReference>
<evidence type="ECO:0000259" key="7">
    <source>
        <dbReference type="Pfam" id="PF00082"/>
    </source>
</evidence>
<sequence length="580" mass="62622">MQDQKLENLLNLALDATPQEREKSLVLDVGFEPEERRWDLIVKYSGSLQGALNPEIQAVELLGGFAILSVPESQIDSLSEYPQVEFIEMPKRLFFAVEQGRAASCINPVQSGFSPLGQPLFGAGVLVGCVDSGVDYAHPDFRNADGSSRILRLWDQTVPGNPPAGYVIGTEYTKEQIDEALQKPTAAERYAAVPSRDLSGHGTGVLGIAAGNGRASGGLHRGVASESQIIAVKLGTPQMEGFPRTTELMQGIDYCIRQSIAMGMPLALNLSFGNNYGSHSGESLIEAYLDNASNLGRTVICVGTGNEGNKAVHTSGTLRQGESQAASFQIGAYETGMNIQIWKQYVDQMDISLQHPNGQVAGPFQEILGPQRFNLGTTQILIYYGKPSPFSLSQEIFIDFIPQNTYIDSGVWKINLIPGRIVDGRYNLWMPGGAALNEGTRFLFPVPEITLTIPSTAARVISVGAYNSRYQAYADFSGRGFTRITNMVKPDIAAPGVDITTAAPNGGYTSRTGTSFAAPFVTGSAALLMEWGIVRGNDPFLYGEKVKAYLRRGARHLLGGPYPNNQTGYGALCLRDSFPV</sequence>
<dbReference type="EMBL" id="CP015405">
    <property type="protein sequence ID" value="ANU78379.1"/>
    <property type="molecule type" value="Genomic_DNA"/>
</dbReference>
<dbReference type="KEGG" id="byl:A4V09_23080"/>
<dbReference type="InterPro" id="IPR041365">
    <property type="entry name" value="CspB_prodomain"/>
</dbReference>
<evidence type="ECO:0000256" key="5">
    <source>
        <dbReference type="PIRSR" id="PIRSR615500-1"/>
    </source>
</evidence>
<dbReference type="InterPro" id="IPR017310">
    <property type="entry name" value="Pept_S8A_subtilisin_clostridia"/>
</dbReference>
<dbReference type="Gene3D" id="3.40.50.200">
    <property type="entry name" value="Peptidase S8/S53 domain"/>
    <property type="match status" value="1"/>
</dbReference>
<evidence type="ECO:0000256" key="3">
    <source>
        <dbReference type="ARBA" id="ARBA00022801"/>
    </source>
</evidence>
<dbReference type="RefSeq" id="WP_065544462.1">
    <property type="nucleotide sequence ID" value="NZ_CP015405.2"/>
</dbReference>
<protein>
    <submittedName>
        <fullName evidence="9">Peptidase S8</fullName>
    </submittedName>
</protein>
<name>A0A1C7IJ18_9FIRM</name>
<keyword evidence="3 6" id="KW-0378">Hydrolase</keyword>
<reference evidence="9" key="1">
    <citation type="submission" date="2017-04" db="EMBL/GenBank/DDBJ databases">
        <title>Complete Genome Sequences of Twelve Strains of a Stable Defined Moderately Diverse Mouse Microbiota 2 (sDMDMm2).</title>
        <authorList>
            <person name="Uchimura Y."/>
            <person name="Wyss M."/>
            <person name="Brugiroux S."/>
            <person name="Limenitakis J.P."/>
            <person name="Stecher B."/>
            <person name="McCoy K.D."/>
            <person name="Macpherson A.J."/>
        </authorList>
    </citation>
    <scope>NUCLEOTIDE SEQUENCE</scope>
    <source>
        <strain evidence="9">YL58</strain>
    </source>
</reference>
<dbReference type="PROSITE" id="PS00138">
    <property type="entry name" value="SUBTILASE_SER"/>
    <property type="match status" value="1"/>
</dbReference>
<dbReference type="CDD" id="cd07478">
    <property type="entry name" value="Peptidases_S8_CspA-like"/>
    <property type="match status" value="1"/>
</dbReference>
<keyword evidence="10" id="KW-1185">Reference proteome</keyword>
<dbReference type="Gene3D" id="2.60.120.1290">
    <property type="match status" value="1"/>
</dbReference>
<feature type="active site" description="Charge relay system" evidence="5 6">
    <location>
        <position position="201"/>
    </location>
</feature>
<dbReference type="InterPro" id="IPR050131">
    <property type="entry name" value="Peptidase_S8_subtilisin-like"/>
</dbReference>
<feature type="domain" description="Csp protease B prodomain" evidence="8">
    <location>
        <begin position="4"/>
        <end position="91"/>
    </location>
</feature>
<dbReference type="Pfam" id="PF18425">
    <property type="entry name" value="CspB_prodomain"/>
    <property type="match status" value="1"/>
</dbReference>
<dbReference type="PROSITE" id="PS51892">
    <property type="entry name" value="SUBTILASE"/>
    <property type="match status" value="1"/>
</dbReference>
<dbReference type="OrthoDB" id="9762689at2"/>
<dbReference type="GO" id="GO:0006508">
    <property type="term" value="P:proteolysis"/>
    <property type="evidence" value="ECO:0007669"/>
    <property type="project" value="UniProtKB-KW"/>
</dbReference>
<comment type="similarity">
    <text evidence="1 6">Belongs to the peptidase S8 family.</text>
</comment>
<dbReference type="InterPro" id="IPR036852">
    <property type="entry name" value="Peptidase_S8/S53_dom_sf"/>
</dbReference>
<dbReference type="PRINTS" id="PR00723">
    <property type="entry name" value="SUBTILISIN"/>
</dbReference>
<accession>A0A1C7IJ18</accession>
<keyword evidence="4 6" id="KW-0720">Serine protease</keyword>
<feature type="domain" description="Peptidase S8/S53" evidence="7">
    <location>
        <begin position="122"/>
        <end position="334"/>
    </location>
</feature>
<dbReference type="InterPro" id="IPR023828">
    <property type="entry name" value="Peptidase_S8_Ser-AS"/>
</dbReference>
<dbReference type="InterPro" id="IPR015500">
    <property type="entry name" value="Peptidase_S8_subtilisin-rel"/>
</dbReference>
<keyword evidence="2 6" id="KW-0645">Protease</keyword>
<dbReference type="PANTHER" id="PTHR43806:SF11">
    <property type="entry name" value="CEREVISIN-RELATED"/>
    <property type="match status" value="1"/>
</dbReference>
<proteinExistence type="inferred from homology"/>
<dbReference type="SUPFAM" id="SSF52743">
    <property type="entry name" value="Subtilisin-like"/>
    <property type="match status" value="1"/>
</dbReference>
<dbReference type="GO" id="GO:0004252">
    <property type="term" value="F:serine-type endopeptidase activity"/>
    <property type="evidence" value="ECO:0007669"/>
    <property type="project" value="UniProtKB-UniRule"/>
</dbReference>
<feature type="domain" description="Peptidase S8/S53" evidence="7">
    <location>
        <begin position="450"/>
        <end position="570"/>
    </location>
</feature>
<dbReference type="InterPro" id="IPR034045">
    <property type="entry name" value="Pep_S8_CspA-like"/>
</dbReference>
<gene>
    <name evidence="9" type="ORF">A4V09_23080</name>
</gene>
<evidence type="ECO:0000256" key="4">
    <source>
        <dbReference type="ARBA" id="ARBA00022825"/>
    </source>
</evidence>
<evidence type="ECO:0000313" key="10">
    <source>
        <dbReference type="Proteomes" id="UP000092574"/>
    </source>
</evidence>